<dbReference type="GeneID" id="125421906"/>
<evidence type="ECO:0000313" key="1">
    <source>
        <dbReference type="Proteomes" id="UP001652623"/>
    </source>
</evidence>
<sequence>MAMKKLYKKKGQVHPSLPSIADYLGLLPVAISTLTASLSPEDKEVLAYLISCSGNFSGNKKDIEKGRRGGDSSGKDDHLPVFDCDCFRCYMSFWARWDASANRYLIHEIIEAYEDDLVRKKMRNSKGKKGRRKKLFLSDLEEGEEEANLDMGSGKGLEKEEKVAEMVGLEAGDGDGEGDGDDGEVGIEKGSSMRRFVNFLGERFWGVWNMG</sequence>
<evidence type="ECO:0000313" key="2">
    <source>
        <dbReference type="RefSeq" id="XP_048327950.2"/>
    </source>
</evidence>
<dbReference type="RefSeq" id="XP_048327950.2">
    <property type="nucleotide sequence ID" value="XM_048471993.2"/>
</dbReference>
<keyword evidence="1" id="KW-1185">Reference proteome</keyword>
<dbReference type="Proteomes" id="UP001652623">
    <property type="component" value="Chromosome 4"/>
</dbReference>
<gene>
    <name evidence="2" type="primary">LOC125421906</name>
</gene>
<name>A0ABM3IGS1_ZIZJJ</name>
<organism evidence="1 2">
    <name type="scientific">Ziziphus jujuba</name>
    <name type="common">Chinese jujube</name>
    <name type="synonym">Ziziphus sativa</name>
    <dbReference type="NCBI Taxonomy" id="326968"/>
    <lineage>
        <taxon>Eukaryota</taxon>
        <taxon>Viridiplantae</taxon>
        <taxon>Streptophyta</taxon>
        <taxon>Embryophyta</taxon>
        <taxon>Tracheophyta</taxon>
        <taxon>Spermatophyta</taxon>
        <taxon>Magnoliopsida</taxon>
        <taxon>eudicotyledons</taxon>
        <taxon>Gunneridae</taxon>
        <taxon>Pentapetalae</taxon>
        <taxon>rosids</taxon>
        <taxon>fabids</taxon>
        <taxon>Rosales</taxon>
        <taxon>Rhamnaceae</taxon>
        <taxon>Paliureae</taxon>
        <taxon>Ziziphus</taxon>
    </lineage>
</organism>
<protein>
    <submittedName>
        <fullName evidence="2">Uncharacterized protein LOC125421906</fullName>
    </submittedName>
</protein>
<proteinExistence type="predicted"/>
<dbReference type="PANTHER" id="PTHR31903:SF6">
    <property type="entry name" value="F12F1.11-RELATED"/>
    <property type="match status" value="1"/>
</dbReference>
<accession>A0ABM3IGS1</accession>
<reference evidence="2" key="1">
    <citation type="submission" date="2025-08" db="UniProtKB">
        <authorList>
            <consortium name="RefSeq"/>
        </authorList>
    </citation>
    <scope>IDENTIFICATION</scope>
    <source>
        <tissue evidence="2">Seedling</tissue>
    </source>
</reference>
<dbReference type="PANTHER" id="PTHR31903">
    <property type="entry name" value="F12F1.11-RELATED"/>
    <property type="match status" value="1"/>
</dbReference>